<evidence type="ECO:0000313" key="2">
    <source>
        <dbReference type="Proteomes" id="UP001139981"/>
    </source>
</evidence>
<gene>
    <name evidence="1" type="primary">CDC53_2</name>
    <name evidence="1" type="ORF">IWW38_002307</name>
</gene>
<comment type="caution">
    <text evidence="1">The sequence shown here is derived from an EMBL/GenBank/DDBJ whole genome shotgun (WGS) entry which is preliminary data.</text>
</comment>
<sequence length="703" mass="78158">MADVLNWTALLSGQQTLSTGEYMRLSSAMSQRTQRDDAEDLRQWAAASILRHVALVSRQLQQPLLRAQIISAYVAEWQRFALGSQVLGSIMGRAMGPQLRETMTQAWRSHVFRRLAPSLAAAVVGLADDARSGASAADPQPLTALHAAMTELDPARALYAQWLVEPYAWAAVRHVVGAVRHVAPSEYVAVASRLLADEERLATAYLRAESVEPVMCVLTQRLVASQLPLVHSEARAMLESGDSDGLRLAYELLRRVPADAVAMQPMRDLFQSHVESLVRRELPATLQQLDSTTLARCVEWLPSELSRLRFLVSQCLGGDSGGFGEALVAGLRLALNKGSHVQAPRLLAAYLALLLQATTTESASYVEARAKDALQLCEYVQGKDNLLYHYRSLMARRLVTESSVGMDLERSVAAMLATLVVTENTLQIRSMLADMTSSQELTSRYCNNNNNSMDVSFKALGSKAWSGDLAKETCPELIVPDQVSSACDGLANLYTNNSSGGRKLQWQWAYSKATIQMTFPNNLSKAYTFVVNTYQLAILALFSDLSCLGYAAQQLTTEQIERSIKLSNREILDFELSILARAGILISSTSSAWMINDKFNSRRLRIDISGVKRIRQHTAAEVETINRRADTDHCEQIMAAITRMLKYHSRLHNSVLLEMVTREHERMFLVTGPAFKRAIEVLIDRVVFIRRSDDDMQVFEFIP</sequence>
<dbReference type="Proteomes" id="UP001139981">
    <property type="component" value="Unassembled WGS sequence"/>
</dbReference>
<proteinExistence type="predicted"/>
<organism evidence="1 2">
    <name type="scientific">Coemansia aciculifera</name>
    <dbReference type="NCBI Taxonomy" id="417176"/>
    <lineage>
        <taxon>Eukaryota</taxon>
        <taxon>Fungi</taxon>
        <taxon>Fungi incertae sedis</taxon>
        <taxon>Zoopagomycota</taxon>
        <taxon>Kickxellomycotina</taxon>
        <taxon>Kickxellomycetes</taxon>
        <taxon>Kickxellales</taxon>
        <taxon>Kickxellaceae</taxon>
        <taxon>Coemansia</taxon>
    </lineage>
</organism>
<name>A0ACC1M4V7_9FUNG</name>
<dbReference type="EMBL" id="JANBVB010000292">
    <property type="protein sequence ID" value="KAJ2895429.1"/>
    <property type="molecule type" value="Genomic_DNA"/>
</dbReference>
<keyword evidence="1" id="KW-0436">Ligase</keyword>
<keyword evidence="2" id="KW-1185">Reference proteome</keyword>
<protein>
    <submittedName>
        <fullName evidence="1">Ubiquitin ligase (Cullin) of SCF</fullName>
    </submittedName>
</protein>
<reference evidence="1" key="1">
    <citation type="submission" date="2022-07" db="EMBL/GenBank/DDBJ databases">
        <title>Phylogenomic reconstructions and comparative analyses of Kickxellomycotina fungi.</title>
        <authorList>
            <person name="Reynolds N.K."/>
            <person name="Stajich J.E."/>
            <person name="Barry K."/>
            <person name="Grigoriev I.V."/>
            <person name="Crous P."/>
            <person name="Smith M.E."/>
        </authorList>
    </citation>
    <scope>NUCLEOTIDE SEQUENCE</scope>
    <source>
        <strain evidence="1">CBS 190363</strain>
    </source>
</reference>
<evidence type="ECO:0000313" key="1">
    <source>
        <dbReference type="EMBL" id="KAJ2895429.1"/>
    </source>
</evidence>
<accession>A0ACC1M4V7</accession>